<name>A0A0H3ZUC0_VIBSP</name>
<sequence>MVEFIKPKIKQPQYSKCKKELKTMLSIGRNAKGNLEENLWQMNEINLSYQAKFTH</sequence>
<reference evidence="1" key="1">
    <citation type="journal article" date="2015" name="MBio">
        <title>Eco-Evolutionary Dynamics of Episomes among Ecologically Cohesive Bacterial Populations.</title>
        <authorList>
            <person name="Xue H."/>
            <person name="Cordero O.X."/>
            <person name="Camas F.M."/>
            <person name="Trimble W."/>
            <person name="Meyer F."/>
            <person name="Guglielmini J."/>
            <person name="Rocha E.P."/>
            <person name="Polz M.F."/>
        </authorList>
    </citation>
    <scope>NUCLEOTIDE SEQUENCE</scope>
    <source>
        <strain evidence="1">5S_214</strain>
    </source>
</reference>
<evidence type="ECO:0000313" key="1">
    <source>
        <dbReference type="EMBL" id="AKN37464.1"/>
    </source>
</evidence>
<accession>A0A0H3ZUC0</accession>
<organism evidence="1">
    <name type="scientific">Vibrio splendidus</name>
    <dbReference type="NCBI Taxonomy" id="29497"/>
    <lineage>
        <taxon>Bacteria</taxon>
        <taxon>Pseudomonadati</taxon>
        <taxon>Pseudomonadota</taxon>
        <taxon>Gammaproteobacteria</taxon>
        <taxon>Vibrionales</taxon>
        <taxon>Vibrionaceae</taxon>
        <taxon>Vibrio</taxon>
    </lineage>
</organism>
<proteinExistence type="predicted"/>
<dbReference type="EMBL" id="KP795538">
    <property type="protein sequence ID" value="AKN37464.1"/>
    <property type="molecule type" value="Genomic_DNA"/>
</dbReference>
<dbReference type="RefSeq" id="WP_371700257.1">
    <property type="nucleotide sequence ID" value="NZ_CAWNSL010000019.1"/>
</dbReference>
<protein>
    <submittedName>
        <fullName evidence="1">Uncharacterized protein</fullName>
    </submittedName>
</protein>
<dbReference type="AlphaFoldDB" id="A0A0H3ZUC0"/>